<gene>
    <name evidence="2" type="ORF">HPB48_022503</name>
</gene>
<dbReference type="EMBL" id="JABSTR010000006">
    <property type="protein sequence ID" value="KAH9374311.1"/>
    <property type="molecule type" value="Genomic_DNA"/>
</dbReference>
<evidence type="ECO:0000256" key="1">
    <source>
        <dbReference type="SAM" id="MobiDB-lite"/>
    </source>
</evidence>
<sequence length="244" mass="26595">MMEVEPADSPPGNPPSDSATPRKRTWRPNEAGSEDIELYSTPSDDSTDDDFELVLGKKAKRRLWAAASRSTGASSTSCASTVAAPKRPPVHTVLFVPASSNDNLRILNGQDISVSLEAIPPVKIKEVRVNRRKNIMAIDVEQRDAVETLHQLTMLGQMKVRAYVSPGQGSSAGVIYDVDASIPDADLPILIKPSTDCASIKRVSRLGKSRCVKIVFQAIPAHLKVGHFRHAVRPFVPKPLQCRK</sequence>
<dbReference type="Proteomes" id="UP000821853">
    <property type="component" value="Chromosome 4"/>
</dbReference>
<keyword evidence="3" id="KW-1185">Reference proteome</keyword>
<evidence type="ECO:0000313" key="2">
    <source>
        <dbReference type="EMBL" id="KAH9374311.1"/>
    </source>
</evidence>
<comment type="caution">
    <text evidence="2">The sequence shown here is derived from an EMBL/GenBank/DDBJ whole genome shotgun (WGS) entry which is preliminary data.</text>
</comment>
<proteinExistence type="predicted"/>
<feature type="region of interest" description="Disordered" evidence="1">
    <location>
        <begin position="1"/>
        <end position="49"/>
    </location>
</feature>
<reference evidence="2 3" key="1">
    <citation type="journal article" date="2020" name="Cell">
        <title>Large-Scale Comparative Analyses of Tick Genomes Elucidate Their Genetic Diversity and Vector Capacities.</title>
        <authorList>
            <consortium name="Tick Genome and Microbiome Consortium (TIGMIC)"/>
            <person name="Jia N."/>
            <person name="Wang J."/>
            <person name="Shi W."/>
            <person name="Du L."/>
            <person name="Sun Y."/>
            <person name="Zhan W."/>
            <person name="Jiang J.F."/>
            <person name="Wang Q."/>
            <person name="Zhang B."/>
            <person name="Ji P."/>
            <person name="Bell-Sakyi L."/>
            <person name="Cui X.M."/>
            <person name="Yuan T.T."/>
            <person name="Jiang B.G."/>
            <person name="Yang W.F."/>
            <person name="Lam T.T."/>
            <person name="Chang Q.C."/>
            <person name="Ding S.J."/>
            <person name="Wang X.J."/>
            <person name="Zhu J.G."/>
            <person name="Ruan X.D."/>
            <person name="Zhao L."/>
            <person name="Wei J.T."/>
            <person name="Ye R.Z."/>
            <person name="Que T.C."/>
            <person name="Du C.H."/>
            <person name="Zhou Y.H."/>
            <person name="Cheng J.X."/>
            <person name="Dai P.F."/>
            <person name="Guo W.B."/>
            <person name="Han X.H."/>
            <person name="Huang E.J."/>
            <person name="Li L.F."/>
            <person name="Wei W."/>
            <person name="Gao Y.C."/>
            <person name="Liu J.Z."/>
            <person name="Shao H.Z."/>
            <person name="Wang X."/>
            <person name="Wang C.C."/>
            <person name="Yang T.C."/>
            <person name="Huo Q.B."/>
            <person name="Li W."/>
            <person name="Chen H.Y."/>
            <person name="Chen S.E."/>
            <person name="Zhou L.G."/>
            <person name="Ni X.B."/>
            <person name="Tian J.H."/>
            <person name="Sheng Y."/>
            <person name="Liu T."/>
            <person name="Pan Y.S."/>
            <person name="Xia L.Y."/>
            <person name="Li J."/>
            <person name="Zhao F."/>
            <person name="Cao W.C."/>
        </authorList>
    </citation>
    <scope>NUCLEOTIDE SEQUENCE [LARGE SCALE GENOMIC DNA]</scope>
    <source>
        <strain evidence="2">HaeL-2018</strain>
    </source>
</reference>
<dbReference type="AlphaFoldDB" id="A0A9J6GI39"/>
<dbReference type="VEuPathDB" id="VectorBase:HLOH_040124"/>
<dbReference type="OrthoDB" id="3039988at2759"/>
<protein>
    <submittedName>
        <fullName evidence="2">Uncharacterized protein</fullName>
    </submittedName>
</protein>
<evidence type="ECO:0000313" key="3">
    <source>
        <dbReference type="Proteomes" id="UP000821853"/>
    </source>
</evidence>
<name>A0A9J6GI39_HAELO</name>
<organism evidence="2 3">
    <name type="scientific">Haemaphysalis longicornis</name>
    <name type="common">Bush tick</name>
    <dbReference type="NCBI Taxonomy" id="44386"/>
    <lineage>
        <taxon>Eukaryota</taxon>
        <taxon>Metazoa</taxon>
        <taxon>Ecdysozoa</taxon>
        <taxon>Arthropoda</taxon>
        <taxon>Chelicerata</taxon>
        <taxon>Arachnida</taxon>
        <taxon>Acari</taxon>
        <taxon>Parasitiformes</taxon>
        <taxon>Ixodida</taxon>
        <taxon>Ixodoidea</taxon>
        <taxon>Ixodidae</taxon>
        <taxon>Haemaphysalinae</taxon>
        <taxon>Haemaphysalis</taxon>
    </lineage>
</organism>
<accession>A0A9J6GI39</accession>